<name>A0AAV4WN28_9ARAC</name>
<keyword evidence="3" id="KW-1185">Reference proteome</keyword>
<feature type="region of interest" description="Disordered" evidence="1">
    <location>
        <begin position="65"/>
        <end position="85"/>
    </location>
</feature>
<organism evidence="2 3">
    <name type="scientific">Caerostris darwini</name>
    <dbReference type="NCBI Taxonomy" id="1538125"/>
    <lineage>
        <taxon>Eukaryota</taxon>
        <taxon>Metazoa</taxon>
        <taxon>Ecdysozoa</taxon>
        <taxon>Arthropoda</taxon>
        <taxon>Chelicerata</taxon>
        <taxon>Arachnida</taxon>
        <taxon>Araneae</taxon>
        <taxon>Araneomorphae</taxon>
        <taxon>Entelegynae</taxon>
        <taxon>Araneoidea</taxon>
        <taxon>Araneidae</taxon>
        <taxon>Caerostris</taxon>
    </lineage>
</organism>
<dbReference type="AlphaFoldDB" id="A0AAV4WN28"/>
<gene>
    <name evidence="2" type="ORF">CDAR_462521</name>
</gene>
<proteinExistence type="predicted"/>
<evidence type="ECO:0000313" key="2">
    <source>
        <dbReference type="EMBL" id="GIY84217.1"/>
    </source>
</evidence>
<evidence type="ECO:0000256" key="1">
    <source>
        <dbReference type="SAM" id="MobiDB-lite"/>
    </source>
</evidence>
<comment type="caution">
    <text evidence="2">The sequence shown here is derived from an EMBL/GenBank/DDBJ whole genome shotgun (WGS) entry which is preliminary data.</text>
</comment>
<dbReference type="Proteomes" id="UP001054837">
    <property type="component" value="Unassembled WGS sequence"/>
</dbReference>
<protein>
    <submittedName>
        <fullName evidence="2">Uncharacterized protein</fullName>
    </submittedName>
</protein>
<accession>A0AAV4WN28</accession>
<feature type="compositionally biased region" description="Basic residues" evidence="1">
    <location>
        <begin position="65"/>
        <end position="77"/>
    </location>
</feature>
<dbReference type="EMBL" id="BPLQ01014910">
    <property type="protein sequence ID" value="GIY84217.1"/>
    <property type="molecule type" value="Genomic_DNA"/>
</dbReference>
<evidence type="ECO:0000313" key="3">
    <source>
        <dbReference type="Proteomes" id="UP001054837"/>
    </source>
</evidence>
<sequence>MGGATTKRGGGGRSPFSFCIMLQISPDISYRASQFDWCFKQNVVLIHYCVLLLYKSSQHSILRSGKKLKTSKQRPSSKHYTNENANKGSGFKECFEFNHLMTPEMVAKEFIFRGEMIIKWIPLNDVRIAGCGT</sequence>
<reference evidence="2 3" key="1">
    <citation type="submission" date="2021-06" db="EMBL/GenBank/DDBJ databases">
        <title>Caerostris darwini draft genome.</title>
        <authorList>
            <person name="Kono N."/>
            <person name="Arakawa K."/>
        </authorList>
    </citation>
    <scope>NUCLEOTIDE SEQUENCE [LARGE SCALE GENOMIC DNA]</scope>
</reference>